<dbReference type="InterPro" id="IPR029063">
    <property type="entry name" value="SAM-dependent_MTases_sf"/>
</dbReference>
<dbReference type="CDD" id="cd02440">
    <property type="entry name" value="AdoMet_MTases"/>
    <property type="match status" value="1"/>
</dbReference>
<dbReference type="GO" id="GO:0032259">
    <property type="term" value="P:methylation"/>
    <property type="evidence" value="ECO:0007669"/>
    <property type="project" value="UniProtKB-KW"/>
</dbReference>
<keyword evidence="2 5" id="KW-0489">Methyltransferase</keyword>
<sequence length="255" mass="26869">MAEFFANAESYDRFMGRFSVPLAKRFIDLVAPALGGSALDVGCGPGAVTGELVDALGADRVSAVDPSEPFVQAARSRFPGVDIRVAAADSLPFPDHTFDLTLAQLVVHFMTDPVAGIREMARVTRPGGTIAANVWDFSGTRGPLGVFDRAVLDLDPSAPITEITKGTADGDLAAVFADAGLTDSAAGELTVSVLFPSFADWWDPFTLGIGPAGAYVAALDAPRRERLRHQAAELLPDGPFTIRATAWTVVGRKPE</sequence>
<evidence type="ECO:0000256" key="3">
    <source>
        <dbReference type="ARBA" id="ARBA00022679"/>
    </source>
</evidence>
<dbReference type="EMBL" id="NBXE01000008">
    <property type="protein sequence ID" value="RFA28853.1"/>
    <property type="molecule type" value="Genomic_DNA"/>
</dbReference>
<comment type="similarity">
    <text evidence="1">Belongs to the methyltransferase superfamily.</text>
</comment>
<dbReference type="AlphaFoldDB" id="A0A3E0WGC5"/>
<evidence type="ECO:0000313" key="6">
    <source>
        <dbReference type="Proteomes" id="UP000257080"/>
    </source>
</evidence>
<keyword evidence="3 5" id="KW-0808">Transferase</keyword>
<dbReference type="GO" id="GO:0008757">
    <property type="term" value="F:S-adenosylmethionine-dependent methyltransferase activity"/>
    <property type="evidence" value="ECO:0007669"/>
    <property type="project" value="InterPro"/>
</dbReference>
<evidence type="ECO:0000259" key="4">
    <source>
        <dbReference type="Pfam" id="PF08241"/>
    </source>
</evidence>
<accession>A0A3E0WGC5</accession>
<dbReference type="Pfam" id="PF08241">
    <property type="entry name" value="Methyltransf_11"/>
    <property type="match status" value="1"/>
</dbReference>
<dbReference type="SUPFAM" id="SSF53335">
    <property type="entry name" value="S-adenosyl-L-methionine-dependent methyltransferases"/>
    <property type="match status" value="1"/>
</dbReference>
<dbReference type="OrthoDB" id="9795634at2"/>
<organism evidence="5 6">
    <name type="scientific">Subtercola boreus</name>
    <dbReference type="NCBI Taxonomy" id="120213"/>
    <lineage>
        <taxon>Bacteria</taxon>
        <taxon>Bacillati</taxon>
        <taxon>Actinomycetota</taxon>
        <taxon>Actinomycetes</taxon>
        <taxon>Micrococcales</taxon>
        <taxon>Microbacteriaceae</taxon>
        <taxon>Subtercola</taxon>
    </lineage>
</organism>
<reference evidence="5 6" key="1">
    <citation type="submission" date="2017-04" db="EMBL/GenBank/DDBJ databases">
        <title>Comparative genome analysis of Subtercola boreus.</title>
        <authorList>
            <person name="Cho Y.-J."/>
            <person name="Cho A."/>
            <person name="Kim O.-S."/>
            <person name="Lee J.-I."/>
        </authorList>
    </citation>
    <scope>NUCLEOTIDE SEQUENCE [LARGE SCALE GENOMIC DNA]</scope>
    <source>
        <strain evidence="5 6">P28004</strain>
    </source>
</reference>
<dbReference type="PANTHER" id="PTHR44942:SF4">
    <property type="entry name" value="METHYLTRANSFERASE TYPE 11 DOMAIN-CONTAINING PROTEIN"/>
    <property type="match status" value="1"/>
</dbReference>
<dbReference type="Gene3D" id="3.40.50.150">
    <property type="entry name" value="Vaccinia Virus protein VP39"/>
    <property type="match status" value="1"/>
</dbReference>
<evidence type="ECO:0000256" key="1">
    <source>
        <dbReference type="ARBA" id="ARBA00008361"/>
    </source>
</evidence>
<dbReference type="RefSeq" id="WP_116417643.1">
    <property type="nucleotide sequence ID" value="NZ_NBXC01000008.1"/>
</dbReference>
<name>A0A3E0WGC5_9MICO</name>
<dbReference type="InterPro" id="IPR051052">
    <property type="entry name" value="Diverse_substrate_MTase"/>
</dbReference>
<protein>
    <submittedName>
        <fullName evidence="5">SAM-dependent methyltransferase</fullName>
    </submittedName>
</protein>
<proteinExistence type="inferred from homology"/>
<comment type="caution">
    <text evidence="5">The sequence shown here is derived from an EMBL/GenBank/DDBJ whole genome shotgun (WGS) entry which is preliminary data.</text>
</comment>
<feature type="domain" description="Methyltransferase type 11" evidence="4">
    <location>
        <begin position="39"/>
        <end position="131"/>
    </location>
</feature>
<evidence type="ECO:0000256" key="2">
    <source>
        <dbReference type="ARBA" id="ARBA00022603"/>
    </source>
</evidence>
<dbReference type="PANTHER" id="PTHR44942">
    <property type="entry name" value="METHYLTRANSF_11 DOMAIN-CONTAINING PROTEIN"/>
    <property type="match status" value="1"/>
</dbReference>
<gene>
    <name evidence="5" type="ORF">B7R25_03845</name>
</gene>
<dbReference type="Proteomes" id="UP000257080">
    <property type="component" value="Unassembled WGS sequence"/>
</dbReference>
<evidence type="ECO:0000313" key="5">
    <source>
        <dbReference type="EMBL" id="RFA28853.1"/>
    </source>
</evidence>
<dbReference type="InterPro" id="IPR013216">
    <property type="entry name" value="Methyltransf_11"/>
</dbReference>